<dbReference type="InterPro" id="IPR037152">
    <property type="entry name" value="L-asparaginase_N_sf"/>
</dbReference>
<dbReference type="SUPFAM" id="SSF53774">
    <property type="entry name" value="Glutaminase/Asparaginase"/>
    <property type="match status" value="1"/>
</dbReference>
<dbReference type="InterPro" id="IPR006034">
    <property type="entry name" value="Asparaginase/glutaminase-like"/>
</dbReference>
<feature type="binding site" evidence="2">
    <location>
        <begin position="85"/>
        <end position="86"/>
    </location>
    <ligand>
        <name>substrate</name>
    </ligand>
</feature>
<dbReference type="KEGG" id="ssm:Spirs_0268"/>
<dbReference type="PANTHER" id="PTHR11707">
    <property type="entry name" value="L-ASPARAGINASE"/>
    <property type="match status" value="1"/>
</dbReference>
<evidence type="ECO:0000256" key="1">
    <source>
        <dbReference type="PIRSR" id="PIRSR001220-1"/>
    </source>
</evidence>
<feature type="domain" description="L-asparaginase N-terminal" evidence="4">
    <location>
        <begin position="2"/>
        <end position="160"/>
    </location>
</feature>
<dbReference type="GO" id="GO:0004067">
    <property type="term" value="F:asparaginase activity"/>
    <property type="evidence" value="ECO:0007669"/>
    <property type="project" value="UniProtKB-UniRule"/>
</dbReference>
<evidence type="ECO:0000256" key="2">
    <source>
        <dbReference type="PIRSR" id="PIRSR001220-2"/>
    </source>
</evidence>
<feature type="binding site" evidence="2">
    <location>
        <position position="54"/>
    </location>
    <ligand>
        <name>substrate</name>
    </ligand>
</feature>
<evidence type="ECO:0000256" key="3">
    <source>
        <dbReference type="PROSITE-ProRule" id="PRU10100"/>
    </source>
</evidence>
<dbReference type="InterPro" id="IPR027474">
    <property type="entry name" value="L-asparaginase_N"/>
</dbReference>
<organism evidence="5 6">
    <name type="scientific">Sediminispirochaeta smaragdinae (strain DSM 11293 / JCM 15392 / SEBR 4228)</name>
    <name type="common">Spirochaeta smaragdinae</name>
    <dbReference type="NCBI Taxonomy" id="573413"/>
    <lineage>
        <taxon>Bacteria</taxon>
        <taxon>Pseudomonadati</taxon>
        <taxon>Spirochaetota</taxon>
        <taxon>Spirochaetia</taxon>
        <taxon>Spirochaetales</taxon>
        <taxon>Spirochaetaceae</taxon>
        <taxon>Sediminispirochaeta</taxon>
    </lineage>
</organism>
<dbReference type="AlphaFoldDB" id="E1RAD3"/>
<reference evidence="5 6" key="1">
    <citation type="journal article" date="2010" name="Stand. Genomic Sci.">
        <title>Complete genome sequence of Spirochaeta smaragdinae type strain (SEBR 4228).</title>
        <authorList>
            <person name="Mavromatis K."/>
            <person name="Yasawong M."/>
            <person name="Chertkov O."/>
            <person name="Lapidus A."/>
            <person name="Lucas S."/>
            <person name="Nolan M."/>
            <person name="Del Rio T.G."/>
            <person name="Tice H."/>
            <person name="Cheng J.F."/>
            <person name="Pitluck S."/>
            <person name="Liolios K."/>
            <person name="Ivanova N."/>
            <person name="Tapia R."/>
            <person name="Han C."/>
            <person name="Bruce D."/>
            <person name="Goodwin L."/>
            <person name="Pati A."/>
            <person name="Chen A."/>
            <person name="Palaniappan K."/>
            <person name="Land M."/>
            <person name="Hauser L."/>
            <person name="Chang Y.J."/>
            <person name="Jeffries C.D."/>
            <person name="Detter J.C."/>
            <person name="Rohde M."/>
            <person name="Brambilla E."/>
            <person name="Spring S."/>
            <person name="Goker M."/>
            <person name="Sikorski J."/>
            <person name="Woyke T."/>
            <person name="Bristow J."/>
            <person name="Eisen J.A."/>
            <person name="Markowitz V."/>
            <person name="Hugenholtz P."/>
            <person name="Klenk H.P."/>
            <person name="Kyrpides N.C."/>
        </authorList>
    </citation>
    <scope>NUCLEOTIDE SEQUENCE [LARGE SCALE GENOMIC DNA]</scope>
    <source>
        <strain evidence="6">DSM 11293 / JCM 15392 / SEBR 4228</strain>
    </source>
</reference>
<dbReference type="RefSeq" id="WP_013252888.1">
    <property type="nucleotide sequence ID" value="NC_014364.1"/>
</dbReference>
<dbReference type="OrthoDB" id="9788068at2"/>
<dbReference type="PIRSF" id="PIRSF500176">
    <property type="entry name" value="L_ASNase"/>
    <property type="match status" value="1"/>
</dbReference>
<dbReference type="PIRSF" id="PIRSF001220">
    <property type="entry name" value="L-ASNase_gatD"/>
    <property type="match status" value="1"/>
</dbReference>
<dbReference type="Gene3D" id="3.40.50.1170">
    <property type="entry name" value="L-asparaginase, N-terminal domain"/>
    <property type="match status" value="1"/>
</dbReference>
<sequence length="179" mass="19944">MKITILTTGGTIDKTYDEHAGSLRNERTVLDTILKSLRLPDLFIRHVAVMSKDSLEMVDADRELILREVRAALPVSDAIIIVHGTDTLSKTGECIYQNIQDSTIPIILTGAMRPYEFRDSDALQNITEALFAAKVASPGIYAVMHNRLLPFPGVVKDRTSLTFRTQEEIEKISTNETKA</sequence>
<dbReference type="eggNOG" id="COG0252">
    <property type="taxonomic scope" value="Bacteria"/>
</dbReference>
<gene>
    <name evidence="5" type="ordered locus">Spirs_0268</name>
</gene>
<protein>
    <submittedName>
        <fullName evidence="5">Asparaginase/glutaminase</fullName>
    </submittedName>
</protein>
<keyword evidence="6" id="KW-1185">Reference proteome</keyword>
<dbReference type="EMBL" id="CP002116">
    <property type="protein sequence ID" value="ADK79424.1"/>
    <property type="molecule type" value="Genomic_DNA"/>
</dbReference>
<dbReference type="InterPro" id="IPR027475">
    <property type="entry name" value="Asparaginase/glutaminase_AS2"/>
</dbReference>
<feature type="active site" description="O-isoaspartyl threonine intermediate" evidence="1">
    <location>
        <position position="11"/>
    </location>
</feature>
<evidence type="ECO:0000259" key="4">
    <source>
        <dbReference type="Pfam" id="PF00710"/>
    </source>
</evidence>
<dbReference type="SMART" id="SM00870">
    <property type="entry name" value="Asparaginase"/>
    <property type="match status" value="1"/>
</dbReference>
<accession>E1RAD3</accession>
<evidence type="ECO:0000313" key="5">
    <source>
        <dbReference type="EMBL" id="ADK79424.1"/>
    </source>
</evidence>
<dbReference type="PANTHER" id="PTHR11707:SF28">
    <property type="entry name" value="60 KDA LYSOPHOSPHOLIPASE"/>
    <property type="match status" value="1"/>
</dbReference>
<dbReference type="STRING" id="573413.Spirs_0268"/>
<dbReference type="HOGENOM" id="CLU_019134_4_2_12"/>
<dbReference type="Proteomes" id="UP000002318">
    <property type="component" value="Chromosome"/>
</dbReference>
<evidence type="ECO:0000313" key="6">
    <source>
        <dbReference type="Proteomes" id="UP000002318"/>
    </source>
</evidence>
<dbReference type="PRINTS" id="PR00139">
    <property type="entry name" value="ASNGLNASE"/>
</dbReference>
<dbReference type="PROSITE" id="PS51732">
    <property type="entry name" value="ASN_GLN_ASE_3"/>
    <property type="match status" value="1"/>
</dbReference>
<dbReference type="Pfam" id="PF00710">
    <property type="entry name" value="Asparaginase"/>
    <property type="match status" value="1"/>
</dbReference>
<proteinExistence type="predicted"/>
<name>E1RAD3_SEDSS</name>
<dbReference type="InterPro" id="IPR036152">
    <property type="entry name" value="Asp/glu_Ase-like_sf"/>
</dbReference>
<feature type="active site" evidence="3">
    <location>
        <position position="85"/>
    </location>
</feature>
<dbReference type="PROSITE" id="PS00917">
    <property type="entry name" value="ASN_GLN_ASE_2"/>
    <property type="match status" value="1"/>
</dbReference>